<keyword evidence="3" id="KW-1185">Reference proteome</keyword>
<organism evidence="2 3">
    <name type="scientific">Neocallimastix californiae</name>
    <dbReference type="NCBI Taxonomy" id="1754190"/>
    <lineage>
        <taxon>Eukaryota</taxon>
        <taxon>Fungi</taxon>
        <taxon>Fungi incertae sedis</taxon>
        <taxon>Chytridiomycota</taxon>
        <taxon>Chytridiomycota incertae sedis</taxon>
        <taxon>Neocallimastigomycetes</taxon>
        <taxon>Neocallimastigales</taxon>
        <taxon>Neocallimastigaceae</taxon>
        <taxon>Neocallimastix</taxon>
    </lineage>
</organism>
<reference evidence="2 3" key="1">
    <citation type="submission" date="2016-08" db="EMBL/GenBank/DDBJ databases">
        <title>A Parts List for Fungal Cellulosomes Revealed by Comparative Genomics.</title>
        <authorList>
            <consortium name="DOE Joint Genome Institute"/>
            <person name="Haitjema C.H."/>
            <person name="Gilmore S.P."/>
            <person name="Henske J.K."/>
            <person name="Solomon K.V."/>
            <person name="De Groot R."/>
            <person name="Kuo A."/>
            <person name="Mondo S.J."/>
            <person name="Salamov A.A."/>
            <person name="Labutti K."/>
            <person name="Zhao Z."/>
            <person name="Chiniquy J."/>
            <person name="Barry K."/>
            <person name="Brewer H.M."/>
            <person name="Purvine S.O."/>
            <person name="Wright A.T."/>
            <person name="Boxma B."/>
            <person name="Van Alen T."/>
            <person name="Hackstein J.H."/>
            <person name="Baker S.E."/>
            <person name="Grigoriev I.V."/>
            <person name="O'Malley M.A."/>
        </authorList>
    </citation>
    <scope>NUCLEOTIDE SEQUENCE [LARGE SCALE GENOMIC DNA]</scope>
    <source>
        <strain evidence="2 3">G1</strain>
    </source>
</reference>
<gene>
    <name evidence="2" type="ORF">LY90DRAFT_701671</name>
</gene>
<accession>A0A1Y2DE50</accession>
<name>A0A1Y2DE50_9FUNG</name>
<dbReference type="EMBL" id="MCOG01000070">
    <property type="protein sequence ID" value="ORY57374.1"/>
    <property type="molecule type" value="Genomic_DNA"/>
</dbReference>
<feature type="compositionally biased region" description="Low complexity" evidence="1">
    <location>
        <begin position="335"/>
        <end position="364"/>
    </location>
</feature>
<proteinExistence type="predicted"/>
<comment type="caution">
    <text evidence="2">The sequence shown here is derived from an EMBL/GenBank/DDBJ whole genome shotgun (WGS) entry which is preliminary data.</text>
</comment>
<dbReference type="OrthoDB" id="10547935at2759"/>
<feature type="compositionally biased region" description="Low complexity" evidence="1">
    <location>
        <begin position="260"/>
        <end position="282"/>
    </location>
</feature>
<feature type="compositionally biased region" description="Low complexity" evidence="1">
    <location>
        <begin position="312"/>
        <end position="321"/>
    </location>
</feature>
<feature type="region of interest" description="Disordered" evidence="1">
    <location>
        <begin position="148"/>
        <end position="364"/>
    </location>
</feature>
<evidence type="ECO:0000313" key="3">
    <source>
        <dbReference type="Proteomes" id="UP000193920"/>
    </source>
</evidence>
<dbReference type="Proteomes" id="UP000193920">
    <property type="component" value="Unassembled WGS sequence"/>
</dbReference>
<protein>
    <submittedName>
        <fullName evidence="2">Uncharacterized protein</fullName>
    </submittedName>
</protein>
<feature type="compositionally biased region" description="Low complexity" evidence="1">
    <location>
        <begin position="238"/>
        <end position="249"/>
    </location>
</feature>
<dbReference type="AlphaFoldDB" id="A0A1Y2DE50"/>
<feature type="region of interest" description="Disordered" evidence="1">
    <location>
        <begin position="407"/>
        <end position="440"/>
    </location>
</feature>
<evidence type="ECO:0000313" key="2">
    <source>
        <dbReference type="EMBL" id="ORY57374.1"/>
    </source>
</evidence>
<evidence type="ECO:0000256" key="1">
    <source>
        <dbReference type="SAM" id="MobiDB-lite"/>
    </source>
</evidence>
<feature type="compositionally biased region" description="Low complexity" evidence="1">
    <location>
        <begin position="407"/>
        <end position="432"/>
    </location>
</feature>
<feature type="compositionally biased region" description="Low complexity" evidence="1">
    <location>
        <begin position="152"/>
        <end position="205"/>
    </location>
</feature>
<sequence>MGRSLGYEYEDSLETYNIIAQMKKLKPTELKNLFEAMVNSLTIPTKEGLVFLVWEGLEPHERDLFNFPSNDIYSESIKDSYLEIFQHNQPLSSIWNNNDITRRRNRIRNRNIYSGDDSFEAYTRRRLDFNSIIDQLFDTTVGINITPGRWGSISSSESESSTSTSSSSSSSSNNNSHNPSNNNSNNNSNNSSNNTSDNENENNGSGHTIFNALRRARTYRNPPALTRRQLMRRHERMSSPSVSIPTSISNGTYPYFQRIRTPPTARRPTSSNNSNITNTRFISTERRTMTVNNNDISTFHVISRNRNERQDSSNSSNSNSSNRRDNNNLGYVFTNRENSNISSGNNNNNDSNSNNNNEESSSNMNTINLSASSVNESANNYIYTTSNEPRNIIRVSSGINLNIFNENNNSNSNSNSNNIDSTSNTTSSISNIDRTTTASS</sequence>